<feature type="binding site" evidence="5">
    <location>
        <position position="113"/>
    </location>
    <ligand>
        <name>substrate</name>
    </ligand>
</feature>
<evidence type="ECO:0000313" key="8">
    <source>
        <dbReference type="Proteomes" id="UP000887566"/>
    </source>
</evidence>
<organism evidence="8 9">
    <name type="scientific">Plectus sambesii</name>
    <dbReference type="NCBI Taxonomy" id="2011161"/>
    <lineage>
        <taxon>Eukaryota</taxon>
        <taxon>Metazoa</taxon>
        <taxon>Ecdysozoa</taxon>
        <taxon>Nematoda</taxon>
        <taxon>Chromadorea</taxon>
        <taxon>Plectida</taxon>
        <taxon>Plectina</taxon>
        <taxon>Plectoidea</taxon>
        <taxon>Plectidae</taxon>
        <taxon>Plectus</taxon>
    </lineage>
</organism>
<feature type="site" description="Lowers pKa of active site Tyr" evidence="6">
    <location>
        <position position="80"/>
    </location>
</feature>
<evidence type="ECO:0000256" key="1">
    <source>
        <dbReference type="ARBA" id="ARBA00007905"/>
    </source>
</evidence>
<evidence type="ECO:0000256" key="4">
    <source>
        <dbReference type="PIRSR" id="PIRSR000097-1"/>
    </source>
</evidence>
<dbReference type="PANTHER" id="PTHR11732">
    <property type="entry name" value="ALDO/KETO REDUCTASE"/>
    <property type="match status" value="1"/>
</dbReference>
<dbReference type="PROSITE" id="PS00063">
    <property type="entry name" value="ALDOKETO_REDUCTASE_3"/>
    <property type="match status" value="1"/>
</dbReference>
<dbReference type="InterPro" id="IPR023210">
    <property type="entry name" value="NADP_OxRdtase_dom"/>
</dbReference>
<dbReference type="InterPro" id="IPR020471">
    <property type="entry name" value="AKR"/>
</dbReference>
<protein>
    <submittedName>
        <fullName evidence="9">NADP-dependent oxidoreductase domain-containing protein</fullName>
    </submittedName>
</protein>
<evidence type="ECO:0000256" key="6">
    <source>
        <dbReference type="PIRSR" id="PIRSR000097-3"/>
    </source>
</evidence>
<dbReference type="PROSITE" id="PS00798">
    <property type="entry name" value="ALDOKETO_REDUCTASE_1"/>
    <property type="match status" value="1"/>
</dbReference>
<dbReference type="FunFam" id="3.20.20.100:FF:000006">
    <property type="entry name" value="Aldo-keto reductase family 1 member A1"/>
    <property type="match status" value="1"/>
</dbReference>
<dbReference type="Gene3D" id="3.20.20.100">
    <property type="entry name" value="NADP-dependent oxidoreductase domain"/>
    <property type="match status" value="1"/>
</dbReference>
<reference evidence="9" key="1">
    <citation type="submission" date="2022-11" db="UniProtKB">
        <authorList>
            <consortium name="WormBaseParasite"/>
        </authorList>
    </citation>
    <scope>IDENTIFICATION</scope>
</reference>
<dbReference type="PIRSF" id="PIRSF000097">
    <property type="entry name" value="AKR"/>
    <property type="match status" value="1"/>
</dbReference>
<evidence type="ECO:0000313" key="9">
    <source>
        <dbReference type="WBParaSite" id="PSAMB.scaffold182size68474.g2931.t1"/>
    </source>
</evidence>
<dbReference type="InterPro" id="IPR018170">
    <property type="entry name" value="Aldo/ket_reductase_CS"/>
</dbReference>
<dbReference type="GO" id="GO:0016491">
    <property type="term" value="F:oxidoreductase activity"/>
    <property type="evidence" value="ECO:0007669"/>
    <property type="project" value="UniProtKB-KW"/>
</dbReference>
<keyword evidence="8" id="KW-1185">Reference proteome</keyword>
<feature type="active site" description="Proton donor" evidence="4">
    <location>
        <position position="51"/>
    </location>
</feature>
<feature type="domain" description="NADP-dependent oxidoreductase" evidence="7">
    <location>
        <begin position="18"/>
        <end position="294"/>
    </location>
</feature>
<keyword evidence="2" id="KW-0521">NADP</keyword>
<dbReference type="PROSITE" id="PS00062">
    <property type="entry name" value="ALDOKETO_REDUCTASE_2"/>
    <property type="match status" value="1"/>
</dbReference>
<evidence type="ECO:0000256" key="5">
    <source>
        <dbReference type="PIRSR" id="PIRSR000097-2"/>
    </source>
</evidence>
<accession>A0A914VDT6</accession>
<name>A0A914VDT6_9BILA</name>
<dbReference type="WBParaSite" id="PSAMB.scaffold182size68474.g2931.t1">
    <property type="protein sequence ID" value="PSAMB.scaffold182size68474.g2931.t1"/>
    <property type="gene ID" value="PSAMB.scaffold182size68474.g2931"/>
</dbReference>
<sequence length="318" mass="36219">MTVVPTVTLKSGEKIPVIGLGTWLSKPGEVAQALKIALKNGYRHIDCAHAYMNQDEIGQVLEEVIAQGSVKREELFITSKIWNTFHSYEKAKEAVDIILQQLKLKYIDLLLIHWPMGFQEGGEIFPRTADGNHMHYSDADYLDTWKALEEAVQAGKVKTIGLSNFNSQQIQRVIDHSHIQPAMLQIESHPYFQQTKLINFCKEKGIEVTAFSPLGNMATPFRKEGQANLLEDPVILEIAKHHNKSPAQVIIHWSIQRGVIVIPKSTSEHRLKENFDVFDFELSKDEMAKMAGIDRNWRILDLTARDGDHPHFPFNIEF</sequence>
<comment type="similarity">
    <text evidence="1">Belongs to the aldo/keto reductase family.</text>
</comment>
<evidence type="ECO:0000256" key="3">
    <source>
        <dbReference type="ARBA" id="ARBA00023002"/>
    </source>
</evidence>
<evidence type="ECO:0000259" key="7">
    <source>
        <dbReference type="Pfam" id="PF00248"/>
    </source>
</evidence>
<dbReference type="PRINTS" id="PR00069">
    <property type="entry name" value="ALDKETRDTASE"/>
</dbReference>
<proteinExistence type="inferred from homology"/>
<dbReference type="Proteomes" id="UP000887566">
    <property type="component" value="Unplaced"/>
</dbReference>
<keyword evidence="3" id="KW-0560">Oxidoreductase</keyword>
<dbReference type="Pfam" id="PF00248">
    <property type="entry name" value="Aldo_ket_red"/>
    <property type="match status" value="1"/>
</dbReference>
<dbReference type="SUPFAM" id="SSF51430">
    <property type="entry name" value="NAD(P)-linked oxidoreductase"/>
    <property type="match status" value="1"/>
</dbReference>
<dbReference type="InterPro" id="IPR036812">
    <property type="entry name" value="NAD(P)_OxRdtase_dom_sf"/>
</dbReference>
<evidence type="ECO:0000256" key="2">
    <source>
        <dbReference type="ARBA" id="ARBA00022857"/>
    </source>
</evidence>
<dbReference type="AlphaFoldDB" id="A0A914VDT6"/>